<dbReference type="EMBL" id="MN739039">
    <property type="protein sequence ID" value="QHS84977.1"/>
    <property type="molecule type" value="Genomic_DNA"/>
</dbReference>
<organism evidence="1">
    <name type="scientific">viral metagenome</name>
    <dbReference type="NCBI Taxonomy" id="1070528"/>
    <lineage>
        <taxon>unclassified sequences</taxon>
        <taxon>metagenomes</taxon>
        <taxon>organismal metagenomes</taxon>
    </lineage>
</organism>
<name>A0A6C0AYB2_9ZZZZ</name>
<evidence type="ECO:0000313" key="1">
    <source>
        <dbReference type="EMBL" id="QHS84977.1"/>
    </source>
</evidence>
<dbReference type="InterPro" id="IPR046341">
    <property type="entry name" value="SET_dom_sf"/>
</dbReference>
<dbReference type="AlphaFoldDB" id="A0A6C0AYB2"/>
<protein>
    <submittedName>
        <fullName evidence="1">Uncharacterized protein</fullName>
    </submittedName>
</protein>
<accession>A0A6C0AYB2</accession>
<reference evidence="1" key="1">
    <citation type="journal article" date="2020" name="Nature">
        <title>Giant virus diversity and host interactions through global metagenomics.</title>
        <authorList>
            <person name="Schulz F."/>
            <person name="Roux S."/>
            <person name="Paez-Espino D."/>
            <person name="Jungbluth S."/>
            <person name="Walsh D.A."/>
            <person name="Denef V.J."/>
            <person name="McMahon K.D."/>
            <person name="Konstantinidis K.T."/>
            <person name="Eloe-Fadrosh E.A."/>
            <person name="Kyrpides N.C."/>
            <person name="Woyke T."/>
        </authorList>
    </citation>
    <scope>NUCLEOTIDE SEQUENCE</scope>
    <source>
        <strain evidence="1">GVMAG-M-3300009182-67</strain>
    </source>
</reference>
<sequence length="121" mass="13756">MKKKDLIRNLKSQTYCRLRPDSFGGVGVFAIRDIPVGVNPFIYGNGVCPIKTMDIPDKVVKTFDPEIQRMINDFYSFDSESGTWGIPKMGLNGNDISFYLNTSQTPNIRIVNTKKCDMYTF</sequence>
<dbReference type="SUPFAM" id="SSF82199">
    <property type="entry name" value="SET domain"/>
    <property type="match status" value="1"/>
</dbReference>
<proteinExistence type="predicted"/>